<evidence type="ECO:0000256" key="1">
    <source>
        <dbReference type="SAM" id="MobiDB-lite"/>
    </source>
</evidence>
<feature type="region of interest" description="Disordered" evidence="1">
    <location>
        <begin position="123"/>
        <end position="146"/>
    </location>
</feature>
<dbReference type="GO" id="GO:1901053">
    <property type="term" value="P:sarcosine catabolic process"/>
    <property type="evidence" value="ECO:0007669"/>
    <property type="project" value="TreeGrafter"/>
</dbReference>
<dbReference type="InterPro" id="IPR036188">
    <property type="entry name" value="FAD/NAD-bd_sf"/>
</dbReference>
<feature type="region of interest" description="Disordered" evidence="1">
    <location>
        <begin position="241"/>
        <end position="276"/>
    </location>
</feature>
<feature type="domain" description="FAD dependent oxidoreductase" evidence="2">
    <location>
        <begin position="282"/>
        <end position="385"/>
    </location>
</feature>
<dbReference type="STRING" id="9986.ENSOCUP00000044443"/>
<dbReference type="InterPro" id="IPR006076">
    <property type="entry name" value="FAD-dep_OxRdtase"/>
</dbReference>
<evidence type="ECO:0000313" key="3">
    <source>
        <dbReference type="Ensembl" id="ENSOCUP00000044443.1"/>
    </source>
</evidence>
<proteinExistence type="predicted"/>
<evidence type="ECO:0000313" key="4">
    <source>
        <dbReference type="Proteomes" id="UP000001811"/>
    </source>
</evidence>
<dbReference type="AlphaFoldDB" id="A0A5F9DE23"/>
<dbReference type="GO" id="GO:0008480">
    <property type="term" value="F:sarcosine dehydrogenase activity"/>
    <property type="evidence" value="ECO:0007669"/>
    <property type="project" value="TreeGrafter"/>
</dbReference>
<feature type="compositionally biased region" description="Gly residues" evidence="1">
    <location>
        <begin position="13"/>
        <end position="22"/>
    </location>
</feature>
<dbReference type="InParanoid" id="A0A5F9DE23"/>
<reference evidence="3" key="2">
    <citation type="submission" date="2025-08" db="UniProtKB">
        <authorList>
            <consortium name="Ensembl"/>
        </authorList>
    </citation>
    <scope>IDENTIFICATION</scope>
    <source>
        <strain evidence="3">Thorbecke</strain>
    </source>
</reference>
<protein>
    <recommendedName>
        <fullName evidence="2">FAD dependent oxidoreductase domain-containing protein</fullName>
    </recommendedName>
</protein>
<dbReference type="SMR" id="A0A5F9DE23"/>
<dbReference type="GO" id="GO:0005759">
    <property type="term" value="C:mitochondrial matrix"/>
    <property type="evidence" value="ECO:0007669"/>
    <property type="project" value="TreeGrafter"/>
</dbReference>
<dbReference type="PANTHER" id="PTHR13847">
    <property type="entry name" value="SARCOSINE DEHYDROGENASE-RELATED"/>
    <property type="match status" value="1"/>
</dbReference>
<dbReference type="Proteomes" id="UP000001811">
    <property type="component" value="Unplaced"/>
</dbReference>
<dbReference type="PANTHER" id="PTHR13847:SF200">
    <property type="entry name" value="SARCOSINE DEHYDROGENASE, MITOCHONDRIAL"/>
    <property type="match status" value="1"/>
</dbReference>
<evidence type="ECO:0000259" key="2">
    <source>
        <dbReference type="Pfam" id="PF01266"/>
    </source>
</evidence>
<feature type="region of interest" description="Disordered" evidence="1">
    <location>
        <begin position="1"/>
        <end position="39"/>
    </location>
</feature>
<accession>A0A5F9DE23</accession>
<name>A0A5F9DE23_RABIT</name>
<dbReference type="Gene3D" id="3.50.50.60">
    <property type="entry name" value="FAD/NAD(P)-binding domain"/>
    <property type="match status" value="1"/>
</dbReference>
<keyword evidence="4" id="KW-1185">Reference proteome</keyword>
<reference evidence="3" key="3">
    <citation type="submission" date="2025-09" db="UniProtKB">
        <authorList>
            <consortium name="Ensembl"/>
        </authorList>
    </citation>
    <scope>IDENTIFICATION</scope>
    <source>
        <strain evidence="3">Thorbecke</strain>
    </source>
</reference>
<dbReference type="SUPFAM" id="SSF51905">
    <property type="entry name" value="FAD/NAD(P)-binding domain"/>
    <property type="match status" value="1"/>
</dbReference>
<dbReference type="Pfam" id="PF01266">
    <property type="entry name" value="DAO"/>
    <property type="match status" value="1"/>
</dbReference>
<organism evidence="3 4">
    <name type="scientific">Oryctolagus cuniculus</name>
    <name type="common">Rabbit</name>
    <dbReference type="NCBI Taxonomy" id="9986"/>
    <lineage>
        <taxon>Eukaryota</taxon>
        <taxon>Metazoa</taxon>
        <taxon>Chordata</taxon>
        <taxon>Craniata</taxon>
        <taxon>Vertebrata</taxon>
        <taxon>Euteleostomi</taxon>
        <taxon>Mammalia</taxon>
        <taxon>Eutheria</taxon>
        <taxon>Euarchontoglires</taxon>
        <taxon>Glires</taxon>
        <taxon>Lagomorpha</taxon>
        <taxon>Leporidae</taxon>
        <taxon>Oryctolagus</taxon>
    </lineage>
</organism>
<dbReference type="Ensembl" id="ENSOCUT00000063713.1">
    <property type="protein sequence ID" value="ENSOCUP00000044443.1"/>
    <property type="gene ID" value="ENSOCUG00000037568.1"/>
</dbReference>
<dbReference type="Bgee" id="ENSOCUG00000037568">
    <property type="expression patterns" value="Expressed in liver and 17 other cell types or tissues"/>
</dbReference>
<reference evidence="3 4" key="1">
    <citation type="journal article" date="2011" name="Nature">
        <title>A high-resolution map of human evolutionary constraint using 29 mammals.</title>
        <authorList>
            <person name="Lindblad-Toh K."/>
            <person name="Garber M."/>
            <person name="Zuk O."/>
            <person name="Lin M.F."/>
            <person name="Parker B.J."/>
            <person name="Washietl S."/>
            <person name="Kheradpour P."/>
            <person name="Ernst J."/>
            <person name="Jordan G."/>
            <person name="Mauceli E."/>
            <person name="Ward L.D."/>
            <person name="Lowe C.B."/>
            <person name="Holloway A.K."/>
            <person name="Clamp M."/>
            <person name="Gnerre S."/>
            <person name="Alfoldi J."/>
            <person name="Beal K."/>
            <person name="Chang J."/>
            <person name="Clawson H."/>
            <person name="Cuff J."/>
            <person name="Di Palma F."/>
            <person name="Fitzgerald S."/>
            <person name="Flicek P."/>
            <person name="Guttman M."/>
            <person name="Hubisz M.J."/>
            <person name="Jaffe D.B."/>
            <person name="Jungreis I."/>
            <person name="Kent W.J."/>
            <person name="Kostka D."/>
            <person name="Lara M."/>
            <person name="Martins A.L."/>
            <person name="Massingham T."/>
            <person name="Moltke I."/>
            <person name="Raney B.J."/>
            <person name="Rasmussen M.D."/>
            <person name="Robinson J."/>
            <person name="Stark A."/>
            <person name="Vilella A.J."/>
            <person name="Wen J."/>
            <person name="Xie X."/>
            <person name="Zody M.C."/>
            <person name="Baldwin J."/>
            <person name="Bloom T."/>
            <person name="Chin C.W."/>
            <person name="Heiman D."/>
            <person name="Nicol R."/>
            <person name="Nusbaum C."/>
            <person name="Young S."/>
            <person name="Wilkinson J."/>
            <person name="Worley K.C."/>
            <person name="Kovar C.L."/>
            <person name="Muzny D.M."/>
            <person name="Gibbs R.A."/>
            <person name="Cree A."/>
            <person name="Dihn H.H."/>
            <person name="Fowler G."/>
            <person name="Jhangiani S."/>
            <person name="Joshi V."/>
            <person name="Lee S."/>
            <person name="Lewis L.R."/>
            <person name="Nazareth L.V."/>
            <person name="Okwuonu G."/>
            <person name="Santibanez J."/>
            <person name="Warren W.C."/>
            <person name="Mardis E.R."/>
            <person name="Weinstock G.M."/>
            <person name="Wilson R.K."/>
            <person name="Delehaunty K."/>
            <person name="Dooling D."/>
            <person name="Fronik C."/>
            <person name="Fulton L."/>
            <person name="Fulton B."/>
            <person name="Graves T."/>
            <person name="Minx P."/>
            <person name="Sodergren E."/>
            <person name="Birney E."/>
            <person name="Margulies E.H."/>
            <person name="Herrero J."/>
            <person name="Green E.D."/>
            <person name="Haussler D."/>
            <person name="Siepel A."/>
            <person name="Goldman N."/>
            <person name="Pollard K.S."/>
            <person name="Pedersen J.S."/>
            <person name="Lander E.S."/>
            <person name="Kellis M."/>
        </authorList>
    </citation>
    <scope>NUCLEOTIDE SEQUENCE [LARGE SCALE GENOMIC DNA]</scope>
    <source>
        <strain evidence="4">Thorbecke</strain>
    </source>
</reference>
<sequence>MPERRPSLSWGWGAEGAGGGGSLSEPRPCHRAPLPWVPGEGWRGQLPGGQPEPGLRVGGLTQGCRPHPGAVTQCSPPHPLALLCSPVSPARGTAPVLWPLPPVHHHPATPGLSPALTPRHSCLAPTPPRAAGDALPSTASSTDSLRDPWSSVLPALPPPHILGLPPDGSQPCHLLFSPGPWPQAPSPCVRAVGSSRRRPVFSLTPTQPCCPQLPVVLRPRARMATLSRALRVAATCPRRTLTGAAGPTAEKNVPYQRTLKEAPSPSGEARGPSRPLPSTANVVVIGGGSLGCQTLYHLAKLGVGGAVLLERDRLTSGTTWHTAGLLWQLRPSDVEVELLAHTRRVVSLELPEETGLHTGWIQNGGLFIASSRQRLDEYKRLMSVGAPPAMGLRALGRPWQRERRTARAGEEPGQAAPCWLRCSSLRAAGESDWLSSWVSRRNLSFLSWWATPRGT</sequence>
<dbReference type="GeneTree" id="ENSGT00940000157589"/>
<dbReference type="Gene3D" id="3.30.9.10">
    <property type="entry name" value="D-Amino Acid Oxidase, subunit A, domain 2"/>
    <property type="match status" value="1"/>
</dbReference>